<proteinExistence type="inferred from homology"/>
<dbReference type="HOGENOM" id="CLU_009834_7_2_10"/>
<evidence type="ECO:0000256" key="1">
    <source>
        <dbReference type="ARBA" id="ARBA00005254"/>
    </source>
</evidence>
<evidence type="ECO:0000313" key="5">
    <source>
        <dbReference type="Proteomes" id="UP000033054"/>
    </source>
</evidence>
<organism evidence="4 5">
    <name type="scientific">Spirosoma radiotolerans</name>
    <dbReference type="NCBI Taxonomy" id="1379870"/>
    <lineage>
        <taxon>Bacteria</taxon>
        <taxon>Pseudomonadati</taxon>
        <taxon>Bacteroidota</taxon>
        <taxon>Cytophagia</taxon>
        <taxon>Cytophagales</taxon>
        <taxon>Cytophagaceae</taxon>
        <taxon>Spirosoma</taxon>
    </lineage>
</organism>
<keyword evidence="5" id="KW-1185">Reference proteome</keyword>
<dbReference type="RefSeq" id="WP_046376192.1">
    <property type="nucleotide sequence ID" value="NZ_CP010429.1"/>
</dbReference>
<dbReference type="EMBL" id="CP010429">
    <property type="protein sequence ID" value="AKD54593.1"/>
    <property type="molecule type" value="Genomic_DNA"/>
</dbReference>
<dbReference type="KEGG" id="srd:SD10_06400"/>
<accession>A0A0E3ZUK1</accession>
<gene>
    <name evidence="4" type="ORF">SD10_06400</name>
</gene>
<dbReference type="Gene3D" id="1.10.12.10">
    <property type="entry name" value="Lyase 2-enoyl-coa Hydratase, Chain A, domain 2"/>
    <property type="match status" value="1"/>
</dbReference>
<sequence length="265" mass="27857">MYDNLLYNITDTVCRITLNRPQVYNALSPGLIRDITAAIEAAGADEQVRVIVLTGAGDKAFSSGADLKEGVTNAASSGGQLALGDALRTTYNPMIQAIRNVAKPVIGRINGVAAGAGCSLALACDVVLCADEAYFSQIFVNIGLMPDAGSTFFLPRLIGPQRAFELCSTGRRVYGPEAAQIGLVSRSVAATELDSAVDTVVAYYASAPTLAIGLMKKVLDQSVYSDLAHQLEQEADNQDTLGRSADAAEGIGSFLMKRKPNFSGK</sequence>
<dbReference type="AlphaFoldDB" id="A0A0E3ZUK1"/>
<dbReference type="OrthoDB" id="9775794at2"/>
<evidence type="ECO:0000256" key="2">
    <source>
        <dbReference type="ARBA" id="ARBA00023239"/>
    </source>
</evidence>
<dbReference type="PANTHER" id="PTHR11941:SF133">
    <property type="entry name" value="1,2-EPOXYPHENYLACETYL-COA ISOMERASE"/>
    <property type="match status" value="1"/>
</dbReference>
<dbReference type="Pfam" id="PF00378">
    <property type="entry name" value="ECH_1"/>
    <property type="match status" value="1"/>
</dbReference>
<comment type="similarity">
    <text evidence="1 3">Belongs to the enoyl-CoA hydratase/isomerase family.</text>
</comment>
<dbReference type="GO" id="GO:0016829">
    <property type="term" value="F:lyase activity"/>
    <property type="evidence" value="ECO:0007669"/>
    <property type="project" value="UniProtKB-KW"/>
</dbReference>
<dbReference type="CDD" id="cd06558">
    <property type="entry name" value="crotonase-like"/>
    <property type="match status" value="1"/>
</dbReference>
<dbReference type="InterPro" id="IPR014748">
    <property type="entry name" value="Enoyl-CoA_hydra_C"/>
</dbReference>
<dbReference type="Proteomes" id="UP000033054">
    <property type="component" value="Chromosome"/>
</dbReference>
<evidence type="ECO:0000256" key="3">
    <source>
        <dbReference type="RuleBase" id="RU003707"/>
    </source>
</evidence>
<keyword evidence="2" id="KW-0456">Lyase</keyword>
<dbReference type="PROSITE" id="PS00166">
    <property type="entry name" value="ENOYL_COA_HYDRATASE"/>
    <property type="match status" value="1"/>
</dbReference>
<dbReference type="SUPFAM" id="SSF52096">
    <property type="entry name" value="ClpP/crotonase"/>
    <property type="match status" value="1"/>
</dbReference>
<protein>
    <submittedName>
        <fullName evidence="4">Enoyl-CoA hydratase</fullName>
    </submittedName>
</protein>
<dbReference type="InterPro" id="IPR018376">
    <property type="entry name" value="Enoyl-CoA_hyd/isom_CS"/>
</dbReference>
<dbReference type="PANTHER" id="PTHR11941">
    <property type="entry name" value="ENOYL-COA HYDRATASE-RELATED"/>
    <property type="match status" value="1"/>
</dbReference>
<dbReference type="PATRIC" id="fig|1379870.5.peg.1393"/>
<dbReference type="InterPro" id="IPR029045">
    <property type="entry name" value="ClpP/crotonase-like_dom_sf"/>
</dbReference>
<reference evidence="4 5" key="1">
    <citation type="journal article" date="2014" name="Curr. Microbiol.">
        <title>Spirosoma radiotolerans sp. nov., a gamma-radiation-resistant bacterium isolated from gamma ray-irradiated soil.</title>
        <authorList>
            <person name="Lee J.J."/>
            <person name="Srinivasan S."/>
            <person name="Lim S."/>
            <person name="Joe M."/>
            <person name="Im S."/>
            <person name="Bae S.I."/>
            <person name="Park K.R."/>
            <person name="Han J.H."/>
            <person name="Park S.H."/>
            <person name="Joo B.M."/>
            <person name="Park S.J."/>
            <person name="Kim M.K."/>
        </authorList>
    </citation>
    <scope>NUCLEOTIDE SEQUENCE [LARGE SCALE GENOMIC DNA]</scope>
    <source>
        <strain evidence="4 5">DG5A</strain>
    </source>
</reference>
<dbReference type="GO" id="GO:0006635">
    <property type="term" value="P:fatty acid beta-oxidation"/>
    <property type="evidence" value="ECO:0007669"/>
    <property type="project" value="TreeGrafter"/>
</dbReference>
<name>A0A0E3ZUK1_9BACT</name>
<dbReference type="STRING" id="1379870.SD10_06400"/>
<evidence type="ECO:0000313" key="4">
    <source>
        <dbReference type="EMBL" id="AKD54593.1"/>
    </source>
</evidence>
<dbReference type="InterPro" id="IPR001753">
    <property type="entry name" value="Enoyl-CoA_hydra/iso"/>
</dbReference>
<dbReference type="Gene3D" id="3.90.226.10">
    <property type="entry name" value="2-enoyl-CoA Hydratase, Chain A, domain 1"/>
    <property type="match status" value="1"/>
</dbReference>